<feature type="domain" description="Aminoacyl-transfer RNA synthetases class-II family profile" evidence="11">
    <location>
        <begin position="187"/>
        <end position="466"/>
    </location>
</feature>
<keyword evidence="10" id="KW-0732">Signal</keyword>
<dbReference type="InterPro" id="IPR002314">
    <property type="entry name" value="aa-tRNA-synt_IIb"/>
</dbReference>
<dbReference type="GO" id="GO:0006434">
    <property type="term" value="P:seryl-tRNA aminoacylation"/>
    <property type="evidence" value="ECO:0007669"/>
    <property type="project" value="InterPro"/>
</dbReference>
<proteinExistence type="predicted"/>
<dbReference type="GO" id="GO:0005524">
    <property type="term" value="F:ATP binding"/>
    <property type="evidence" value="ECO:0007669"/>
    <property type="project" value="UniProtKB-KW"/>
</dbReference>
<dbReference type="CDD" id="cd00770">
    <property type="entry name" value="SerRS_core"/>
    <property type="match status" value="1"/>
</dbReference>
<dbReference type="AlphaFoldDB" id="A0A1C7NQ44"/>
<name>A0A1C7NQ44_9FUNG</name>
<evidence type="ECO:0000256" key="2">
    <source>
        <dbReference type="ARBA" id="ARBA00022598"/>
    </source>
</evidence>
<dbReference type="FunCoup" id="A0A1C7NQ44">
    <property type="interactions" value="343"/>
</dbReference>
<organism evidence="12 13">
    <name type="scientific">Choanephora cucurbitarum</name>
    <dbReference type="NCBI Taxonomy" id="101091"/>
    <lineage>
        <taxon>Eukaryota</taxon>
        <taxon>Fungi</taxon>
        <taxon>Fungi incertae sedis</taxon>
        <taxon>Mucoromycota</taxon>
        <taxon>Mucoromycotina</taxon>
        <taxon>Mucoromycetes</taxon>
        <taxon>Mucorales</taxon>
        <taxon>Mucorineae</taxon>
        <taxon>Choanephoraceae</taxon>
        <taxon>Choanephoroideae</taxon>
        <taxon>Choanephora</taxon>
    </lineage>
</organism>
<keyword evidence="3" id="KW-0547">Nucleotide-binding</keyword>
<dbReference type="SUPFAM" id="SSF55681">
    <property type="entry name" value="Class II aaRS and biotin synthetases"/>
    <property type="match status" value="1"/>
</dbReference>
<dbReference type="Proteomes" id="UP000093000">
    <property type="component" value="Unassembled WGS sequence"/>
</dbReference>
<dbReference type="GO" id="GO:0004828">
    <property type="term" value="F:serine-tRNA ligase activity"/>
    <property type="evidence" value="ECO:0007669"/>
    <property type="project" value="UniProtKB-EC"/>
</dbReference>
<reference evidence="12 13" key="1">
    <citation type="submission" date="2016-03" db="EMBL/GenBank/DDBJ databases">
        <title>Choanephora cucurbitarum.</title>
        <authorList>
            <person name="Min B."/>
            <person name="Park H."/>
            <person name="Park J.-H."/>
            <person name="Shin H.-D."/>
            <person name="Choi I.-G."/>
        </authorList>
    </citation>
    <scope>NUCLEOTIDE SEQUENCE [LARGE SCALE GENOMIC DNA]</scope>
    <source>
        <strain evidence="12 13">KUS-F28377</strain>
    </source>
</reference>
<dbReference type="PRINTS" id="PR00981">
    <property type="entry name" value="TRNASYNTHSER"/>
</dbReference>
<dbReference type="InterPro" id="IPR015866">
    <property type="entry name" value="Ser-tRNA-synth_1_N"/>
</dbReference>
<dbReference type="Gene3D" id="1.10.287.40">
    <property type="entry name" value="Serine-tRNA synthetase, tRNA binding domain"/>
    <property type="match status" value="1"/>
</dbReference>
<accession>A0A1C7NQ44</accession>
<dbReference type="UniPathway" id="UPA00906">
    <property type="reaction ID" value="UER00895"/>
</dbReference>
<dbReference type="Pfam" id="PF00587">
    <property type="entry name" value="tRNA-synt_2b"/>
    <property type="match status" value="1"/>
</dbReference>
<evidence type="ECO:0000256" key="9">
    <source>
        <dbReference type="PIRSR" id="PIRSR001529-2"/>
    </source>
</evidence>
<dbReference type="PROSITE" id="PS50862">
    <property type="entry name" value="AA_TRNA_LIGASE_II"/>
    <property type="match status" value="1"/>
</dbReference>
<feature type="signal peptide" evidence="10">
    <location>
        <begin position="1"/>
        <end position="24"/>
    </location>
</feature>
<evidence type="ECO:0000256" key="5">
    <source>
        <dbReference type="ARBA" id="ARBA00022917"/>
    </source>
</evidence>
<dbReference type="STRING" id="101091.A0A1C7NQ44"/>
<feature type="binding site" evidence="8">
    <location>
        <position position="316"/>
    </location>
    <ligand>
        <name>L-serine</name>
        <dbReference type="ChEBI" id="CHEBI:33384"/>
    </ligand>
</feature>
<feature type="binding site" evidence="8">
    <location>
        <position position="439"/>
    </location>
    <ligand>
        <name>L-serine</name>
        <dbReference type="ChEBI" id="CHEBI:33384"/>
    </ligand>
</feature>
<keyword evidence="2 12" id="KW-0436">Ligase</keyword>
<protein>
    <recommendedName>
        <fullName evidence="1">serine--tRNA ligase</fullName>
        <ecNumber evidence="1">6.1.1.11</ecNumber>
    </recommendedName>
    <alternativeName>
        <fullName evidence="7">Seryl-tRNA synthetase</fullName>
    </alternativeName>
</protein>
<sequence length="484" mass="54793">MHYNTLFSFHTIVNFLFLLTRMFRQIISCSRFYIKRTYSTAKSDFQIQPKLDYNYLAKNASTIQHNMTLRKYEGVDMNSFVELNKLRLKLYNQLTALRADRNELSLATRALPKSSQEERNALIEKGQHVKSQIKSFEEQLNQTELELLKQGLMIPNNTHRDSPIGPEENARVIKVVGEQRSPQGLLDHVQIATDLSILDMEQAAITSGSSFYYLQGMGAFLELALVQYAMHKAVSKGFLGVLTPDIVRTNIAYGCGFQPRSGESSQIYDITTKSSAESTLCLAGTAEIPLAGKFATQLMNEHDLPQRLVGFGHAFRTEAGGRGIETKGLYRVHQFSKVELFALTTPEQSEAMMEEIKGLQEEIFTDLGLCFRILDMPTEELGASAFRKYDMEAWMPGRGKWGEISSTSNCTDYQSRRLSIRYRPKHQADKNTQFCHTLNGTAIAVPRVIVAILETFQTKDGSVKIPKVLQKWLPGEPEYLTRPK</sequence>
<dbReference type="InterPro" id="IPR006195">
    <property type="entry name" value="aa-tRNA-synth_II"/>
</dbReference>
<keyword evidence="6" id="KW-0030">Aminoacyl-tRNA synthetase</keyword>
<evidence type="ECO:0000259" key="11">
    <source>
        <dbReference type="PROSITE" id="PS50862"/>
    </source>
</evidence>
<dbReference type="Gene3D" id="3.30.930.10">
    <property type="entry name" value="Bira Bifunctional Protein, Domain 2"/>
    <property type="match status" value="1"/>
</dbReference>
<dbReference type="SUPFAM" id="SSF46589">
    <property type="entry name" value="tRNA-binding arm"/>
    <property type="match status" value="1"/>
</dbReference>
<evidence type="ECO:0000256" key="3">
    <source>
        <dbReference type="ARBA" id="ARBA00022741"/>
    </source>
</evidence>
<feature type="binding site" evidence="9">
    <location>
        <begin position="332"/>
        <end position="335"/>
    </location>
    <ligand>
        <name>ATP</name>
        <dbReference type="ChEBI" id="CHEBI:30616"/>
    </ligand>
</feature>
<dbReference type="EC" id="6.1.1.11" evidence="1"/>
<evidence type="ECO:0000256" key="1">
    <source>
        <dbReference type="ARBA" id="ARBA00012840"/>
    </source>
</evidence>
<comment type="caution">
    <text evidence="12">The sequence shown here is derived from an EMBL/GenBank/DDBJ whole genome shotgun (WGS) entry which is preliminary data.</text>
</comment>
<feature type="binding site" evidence="8">
    <location>
        <position position="285"/>
    </location>
    <ligand>
        <name>L-serine</name>
        <dbReference type="ChEBI" id="CHEBI:33384"/>
    </ligand>
</feature>
<evidence type="ECO:0000256" key="7">
    <source>
        <dbReference type="ARBA" id="ARBA00031113"/>
    </source>
</evidence>
<keyword evidence="5" id="KW-0648">Protein biosynthesis</keyword>
<dbReference type="InParanoid" id="A0A1C7NQ44"/>
<keyword evidence="4 9" id="KW-0067">ATP-binding</keyword>
<dbReference type="PIRSF" id="PIRSF001529">
    <property type="entry name" value="Ser-tRNA-synth_IIa"/>
    <property type="match status" value="1"/>
</dbReference>
<dbReference type="InterPro" id="IPR002317">
    <property type="entry name" value="Ser-tRNA-ligase_type_1"/>
</dbReference>
<evidence type="ECO:0000256" key="4">
    <source>
        <dbReference type="ARBA" id="ARBA00022840"/>
    </source>
</evidence>
<feature type="chain" id="PRO_5008889825" description="serine--tRNA ligase" evidence="10">
    <location>
        <begin position="25"/>
        <end position="484"/>
    </location>
</feature>
<feature type="binding site" evidence="8">
    <location>
        <position position="339"/>
    </location>
    <ligand>
        <name>L-serine</name>
        <dbReference type="ChEBI" id="CHEBI:33384"/>
    </ligand>
</feature>
<dbReference type="OrthoDB" id="10264585at2759"/>
<feature type="site" description="Important for serine binding" evidence="8">
    <location>
        <position position="441"/>
    </location>
</feature>
<evidence type="ECO:0000313" key="12">
    <source>
        <dbReference type="EMBL" id="OBZ91100.1"/>
    </source>
</evidence>
<evidence type="ECO:0000256" key="10">
    <source>
        <dbReference type="SAM" id="SignalP"/>
    </source>
</evidence>
<evidence type="ECO:0000256" key="6">
    <source>
        <dbReference type="ARBA" id="ARBA00023146"/>
    </source>
</evidence>
<dbReference type="InterPro" id="IPR042103">
    <property type="entry name" value="SerRS_1_N_sf"/>
</dbReference>
<dbReference type="InterPro" id="IPR033729">
    <property type="entry name" value="SerRS_core"/>
</dbReference>
<keyword evidence="13" id="KW-1185">Reference proteome</keyword>
<dbReference type="NCBIfam" id="TIGR00414">
    <property type="entry name" value="serS"/>
    <property type="match status" value="1"/>
</dbReference>
<dbReference type="InterPro" id="IPR045864">
    <property type="entry name" value="aa-tRNA-synth_II/BPL/LPL"/>
</dbReference>
<feature type="binding site" evidence="9">
    <location>
        <begin position="316"/>
        <end position="318"/>
    </location>
    <ligand>
        <name>ATP</name>
        <dbReference type="ChEBI" id="CHEBI:30616"/>
    </ligand>
</feature>
<dbReference type="InterPro" id="IPR010978">
    <property type="entry name" value="tRNA-bd_arm"/>
</dbReference>
<evidence type="ECO:0000256" key="8">
    <source>
        <dbReference type="PIRSR" id="PIRSR001529-1"/>
    </source>
</evidence>
<evidence type="ECO:0000313" key="13">
    <source>
        <dbReference type="Proteomes" id="UP000093000"/>
    </source>
</evidence>
<dbReference type="Pfam" id="PF02403">
    <property type="entry name" value="Seryl_tRNA_N"/>
    <property type="match status" value="1"/>
</dbReference>
<feature type="binding site" evidence="9">
    <location>
        <begin position="403"/>
        <end position="406"/>
    </location>
    <ligand>
        <name>ATP</name>
        <dbReference type="ChEBI" id="CHEBI:30616"/>
    </ligand>
</feature>
<gene>
    <name evidence="12" type="primary">serS</name>
    <name evidence="12" type="ORF">A0J61_00854</name>
</gene>
<dbReference type="EMBL" id="LUGH01000022">
    <property type="protein sequence ID" value="OBZ91100.1"/>
    <property type="molecule type" value="Genomic_DNA"/>
</dbReference>
<dbReference type="PANTHER" id="PTHR11778">
    <property type="entry name" value="SERYL-TRNA SYNTHETASE"/>
    <property type="match status" value="1"/>
</dbReference>